<dbReference type="PRINTS" id="PR00081">
    <property type="entry name" value="GDHRDH"/>
</dbReference>
<dbReference type="Proteomes" id="UP000000238">
    <property type="component" value="Chromosome"/>
</dbReference>
<dbReference type="AlphaFoldDB" id="Q2SJ12"/>
<dbReference type="InterPro" id="IPR020904">
    <property type="entry name" value="Sc_DH/Rdtase_CS"/>
</dbReference>
<dbReference type="HOGENOM" id="CLU_010194_1_0_6"/>
<evidence type="ECO:0000259" key="3">
    <source>
        <dbReference type="SMART" id="SM00822"/>
    </source>
</evidence>
<keyword evidence="2" id="KW-0560">Oxidoreductase</keyword>
<comment type="similarity">
    <text evidence="1">Belongs to the short-chain dehydrogenases/reductases (SDR) family.</text>
</comment>
<dbReference type="OrthoDB" id="6861885at2"/>
<keyword evidence="5" id="KW-1185">Reference proteome</keyword>
<dbReference type="eggNOG" id="COG1028">
    <property type="taxonomic scope" value="Bacteria"/>
</dbReference>
<evidence type="ECO:0000256" key="1">
    <source>
        <dbReference type="ARBA" id="ARBA00006484"/>
    </source>
</evidence>
<dbReference type="Gene3D" id="3.40.50.720">
    <property type="entry name" value="NAD(P)-binding Rossmann-like Domain"/>
    <property type="match status" value="1"/>
</dbReference>
<dbReference type="InterPro" id="IPR036291">
    <property type="entry name" value="NAD(P)-bd_dom_sf"/>
</dbReference>
<dbReference type="InterPro" id="IPR002347">
    <property type="entry name" value="SDR_fam"/>
</dbReference>
<dbReference type="KEGG" id="hch:HCH_02562"/>
<reference evidence="4 5" key="1">
    <citation type="journal article" date="2005" name="Nucleic Acids Res.">
        <title>Genomic blueprint of Hahella chejuensis, a marine microbe producing an algicidal agent.</title>
        <authorList>
            <person name="Jeong H."/>
            <person name="Yim J.H."/>
            <person name="Lee C."/>
            <person name="Choi S.-H."/>
            <person name="Park Y.K."/>
            <person name="Yoon S.H."/>
            <person name="Hur C.-G."/>
            <person name="Kang H.-Y."/>
            <person name="Kim D."/>
            <person name="Lee H.H."/>
            <person name="Park K.H."/>
            <person name="Park S.-H."/>
            <person name="Park H.-S."/>
            <person name="Lee H.K."/>
            <person name="Oh T.K."/>
            <person name="Kim J.F."/>
        </authorList>
    </citation>
    <scope>NUCLEOTIDE SEQUENCE [LARGE SCALE GENOMIC DNA]</scope>
    <source>
        <strain evidence="4 5">KCTC 2396</strain>
    </source>
</reference>
<dbReference type="GO" id="GO:0016491">
    <property type="term" value="F:oxidoreductase activity"/>
    <property type="evidence" value="ECO:0007669"/>
    <property type="project" value="UniProtKB-KW"/>
</dbReference>
<dbReference type="CDD" id="cd05233">
    <property type="entry name" value="SDR_c"/>
    <property type="match status" value="1"/>
</dbReference>
<dbReference type="NCBIfam" id="NF005559">
    <property type="entry name" value="PRK07231.1"/>
    <property type="match status" value="1"/>
</dbReference>
<evidence type="ECO:0000256" key="2">
    <source>
        <dbReference type="ARBA" id="ARBA00023002"/>
    </source>
</evidence>
<evidence type="ECO:0000313" key="5">
    <source>
        <dbReference type="Proteomes" id="UP000000238"/>
    </source>
</evidence>
<dbReference type="SMART" id="SM00822">
    <property type="entry name" value="PKS_KR"/>
    <property type="match status" value="1"/>
</dbReference>
<dbReference type="PANTHER" id="PTHR24321">
    <property type="entry name" value="DEHYDROGENASES, SHORT CHAIN"/>
    <property type="match status" value="1"/>
</dbReference>
<dbReference type="PRINTS" id="PR00080">
    <property type="entry name" value="SDRFAMILY"/>
</dbReference>
<feature type="domain" description="Ketoreductase" evidence="3">
    <location>
        <begin position="6"/>
        <end position="191"/>
    </location>
</feature>
<dbReference type="InterPro" id="IPR057326">
    <property type="entry name" value="KR_dom"/>
</dbReference>
<dbReference type="RefSeq" id="WP_011396431.1">
    <property type="nucleotide sequence ID" value="NC_007645.1"/>
</dbReference>
<dbReference type="SUPFAM" id="SSF51735">
    <property type="entry name" value="NAD(P)-binding Rossmann-fold domains"/>
    <property type="match status" value="1"/>
</dbReference>
<protein>
    <submittedName>
        <fullName evidence="4">Short-chain alcohol dehydrogenase-like protein</fullName>
    </submittedName>
</protein>
<dbReference type="FunFam" id="3.40.50.720:FF:000084">
    <property type="entry name" value="Short-chain dehydrogenase reductase"/>
    <property type="match status" value="1"/>
</dbReference>
<name>Q2SJ12_HAHCH</name>
<sequence>MKLDGKVVMVTGASSGIGRTTAIKLANYGAKVAVIARRSRESEDTVRHITEAGGQAISIPADVSSESDIKNALAQIIETFGKLDGAFNNAGAAEPVGPLTELSEQEWDRVFSINTKGAWLCMKHQIPALLSNKSGAIVNMSSIYGLVGTGMGLAAYVASKHAIIGLTKAASLEYAARNIRINAICPGWIPTPGNEQALSNPEVMAFAQSLHPQGRLGTQQEVAEAVCWMLSDSASYLNGQTISIDGGYTAQ</sequence>
<dbReference type="STRING" id="349521.HCH_02562"/>
<proteinExistence type="inferred from homology"/>
<evidence type="ECO:0000313" key="4">
    <source>
        <dbReference type="EMBL" id="ABC29362.1"/>
    </source>
</evidence>
<dbReference type="PROSITE" id="PS00061">
    <property type="entry name" value="ADH_SHORT"/>
    <property type="match status" value="1"/>
</dbReference>
<gene>
    <name evidence="4" type="ordered locus">HCH_02562</name>
</gene>
<organism evidence="4 5">
    <name type="scientific">Hahella chejuensis (strain KCTC 2396)</name>
    <dbReference type="NCBI Taxonomy" id="349521"/>
    <lineage>
        <taxon>Bacteria</taxon>
        <taxon>Pseudomonadati</taxon>
        <taxon>Pseudomonadota</taxon>
        <taxon>Gammaproteobacteria</taxon>
        <taxon>Oceanospirillales</taxon>
        <taxon>Hahellaceae</taxon>
        <taxon>Hahella</taxon>
    </lineage>
</organism>
<accession>Q2SJ12</accession>
<dbReference type="Pfam" id="PF13561">
    <property type="entry name" value="adh_short_C2"/>
    <property type="match status" value="1"/>
</dbReference>
<dbReference type="PANTHER" id="PTHR24321:SF11">
    <property type="entry name" value="BLR0893 PROTEIN"/>
    <property type="match status" value="1"/>
</dbReference>
<dbReference type="EMBL" id="CP000155">
    <property type="protein sequence ID" value="ABC29362.1"/>
    <property type="molecule type" value="Genomic_DNA"/>
</dbReference>